<dbReference type="EMBL" id="AACS02000010">
    <property type="protein sequence ID" value="EFI26913.1"/>
    <property type="molecule type" value="Genomic_DNA"/>
</dbReference>
<proteinExistence type="predicted"/>
<dbReference type="Proteomes" id="UP000001861">
    <property type="component" value="Unassembled WGS sequence"/>
</dbReference>
<dbReference type="HOGENOM" id="CLU_356784_0_0_1"/>
<protein>
    <submittedName>
        <fullName evidence="3">Uncharacterized protein</fullName>
    </submittedName>
</protein>
<feature type="region of interest" description="Disordered" evidence="2">
    <location>
        <begin position="411"/>
        <end position="466"/>
    </location>
</feature>
<evidence type="ECO:0000256" key="2">
    <source>
        <dbReference type="SAM" id="MobiDB-lite"/>
    </source>
</evidence>
<name>D6RPZ3_COPC7</name>
<feature type="compositionally biased region" description="Polar residues" evidence="2">
    <location>
        <begin position="638"/>
        <end position="657"/>
    </location>
</feature>
<accession>D6RPZ3</accession>
<dbReference type="SUPFAM" id="SSF54001">
    <property type="entry name" value="Cysteine proteinases"/>
    <property type="match status" value="1"/>
</dbReference>
<dbReference type="InterPro" id="IPR038765">
    <property type="entry name" value="Papain-like_cys_pep_sf"/>
</dbReference>
<gene>
    <name evidence="3" type="ORF">CC1G_15314</name>
</gene>
<feature type="region of interest" description="Disordered" evidence="2">
    <location>
        <begin position="638"/>
        <end position="659"/>
    </location>
</feature>
<dbReference type="GeneID" id="9379311"/>
<keyword evidence="4" id="KW-1185">Reference proteome</keyword>
<organism evidence="3 4">
    <name type="scientific">Coprinopsis cinerea (strain Okayama-7 / 130 / ATCC MYA-4618 / FGSC 9003)</name>
    <name type="common">Inky cap fungus</name>
    <name type="synonym">Hormographiella aspergillata</name>
    <dbReference type="NCBI Taxonomy" id="240176"/>
    <lineage>
        <taxon>Eukaryota</taxon>
        <taxon>Fungi</taxon>
        <taxon>Dikarya</taxon>
        <taxon>Basidiomycota</taxon>
        <taxon>Agaricomycotina</taxon>
        <taxon>Agaricomycetes</taxon>
        <taxon>Agaricomycetidae</taxon>
        <taxon>Agaricales</taxon>
        <taxon>Agaricineae</taxon>
        <taxon>Psathyrellaceae</taxon>
        <taxon>Coprinopsis</taxon>
    </lineage>
</organism>
<keyword evidence="1" id="KW-0175">Coiled coil</keyword>
<feature type="compositionally biased region" description="Low complexity" evidence="2">
    <location>
        <begin position="449"/>
        <end position="466"/>
    </location>
</feature>
<dbReference type="AlphaFoldDB" id="D6RPZ3"/>
<feature type="coiled-coil region" evidence="1">
    <location>
        <begin position="669"/>
        <end position="735"/>
    </location>
</feature>
<evidence type="ECO:0000256" key="1">
    <source>
        <dbReference type="SAM" id="Coils"/>
    </source>
</evidence>
<dbReference type="STRING" id="240176.D6RPZ3"/>
<sequence>MKPTDIYSRPPPNLIYSNKYFTRLTFSDVATIHYPTIAPPGSFASWTVDASEPTDPHTISIEDDEVIPSVEDLQAILTQLMNVQYHFVKIRLCVLVNNNAPAVASAHAVYERLSGLLAPRHAIKLGECPIRSPFQGLTITEFPLFKLGCLVGEEWLEEDIVNALCEFSYFKSHPFITNSSCPPHIILPTLFANEAATLFSSTVSTFNKDSLPFKSTMIGLQRRLKAYPFSNIHLITCDNKHYSVQTYCPATGILQHCDSLGRSPPPFALPMFRALLSGNPDVPLPEHIAQVPVPMQSRASGSCGIAAFNFLQAQLAPDTLPWTDSSSEHHRMVALRDLALFHLVSLCRDIMGPETLPICAVADDEIDPTLPVGYNDFNLTHPTTHHSIHYFLEELKMEPFQEVTLYDKDYNREDSPLTPLSASPEPPMVQEVDRQTVSDGSIQNDDPNKSSYLSQPSSPSNPDTSSSFIDLTLFPQFIEAQLQNIIPSANHHSASAPIHVKKEFDPVLDPLPQAPIKQEEIYLPSRHVVDLITPSPPSSPLVVHPKRKHLPSVIVISNSDSRSDSNSNLSPSLTEAIPATIQVGMVFRSEEDAKSAGNHQLACLGLRKFGQGRSKKQVETYTKNFSKKGAKGLEDTISAPSSATCPAQPKTQSQLSTPHPEVEFWKHRYQNARRSFKRKSSEYDKLRKRLREMENANQCVKNAEVRSKTVMEAKVLTLEAKVNGLERELEAAFADKGHYQTKISVLKKHIAQFGACVQRQVKKAKQKIHCVRAQMKSCGVYNALTR</sequence>
<dbReference type="OrthoDB" id="3048892at2759"/>
<evidence type="ECO:0000313" key="3">
    <source>
        <dbReference type="EMBL" id="EFI26913.1"/>
    </source>
</evidence>
<evidence type="ECO:0000313" key="4">
    <source>
        <dbReference type="Proteomes" id="UP000001861"/>
    </source>
</evidence>
<comment type="caution">
    <text evidence="3">The sequence shown here is derived from an EMBL/GenBank/DDBJ whole genome shotgun (WGS) entry which is preliminary data.</text>
</comment>
<dbReference type="RefSeq" id="XP_002910407.1">
    <property type="nucleotide sequence ID" value="XM_002910361.1"/>
</dbReference>
<dbReference type="InParanoid" id="D6RPZ3"/>
<dbReference type="KEGG" id="cci:CC1G_15314"/>
<dbReference type="VEuPathDB" id="FungiDB:CC1G_15314"/>
<reference evidence="3 4" key="1">
    <citation type="journal article" date="2010" name="Proc. Natl. Acad. Sci. U.S.A.">
        <title>Insights into evolution of multicellular fungi from the assembled chromosomes of the mushroom Coprinopsis cinerea (Coprinus cinereus).</title>
        <authorList>
            <person name="Stajich J.E."/>
            <person name="Wilke S.K."/>
            <person name="Ahren D."/>
            <person name="Au C.H."/>
            <person name="Birren B.W."/>
            <person name="Borodovsky M."/>
            <person name="Burns C."/>
            <person name="Canback B."/>
            <person name="Casselton L.A."/>
            <person name="Cheng C.K."/>
            <person name="Deng J."/>
            <person name="Dietrich F.S."/>
            <person name="Fargo D.C."/>
            <person name="Farman M.L."/>
            <person name="Gathman A.C."/>
            <person name="Goldberg J."/>
            <person name="Guigo R."/>
            <person name="Hoegger P.J."/>
            <person name="Hooker J.B."/>
            <person name="Huggins A."/>
            <person name="James T.Y."/>
            <person name="Kamada T."/>
            <person name="Kilaru S."/>
            <person name="Kodira C."/>
            <person name="Kues U."/>
            <person name="Kupfer D."/>
            <person name="Kwan H.S."/>
            <person name="Lomsadze A."/>
            <person name="Li W."/>
            <person name="Lilly W.W."/>
            <person name="Ma L.J."/>
            <person name="Mackey A.J."/>
            <person name="Manning G."/>
            <person name="Martin F."/>
            <person name="Muraguchi H."/>
            <person name="Natvig D.O."/>
            <person name="Palmerini H."/>
            <person name="Ramesh M.A."/>
            <person name="Rehmeyer C.J."/>
            <person name="Roe B.A."/>
            <person name="Shenoy N."/>
            <person name="Stanke M."/>
            <person name="Ter-Hovhannisyan V."/>
            <person name="Tunlid A."/>
            <person name="Velagapudi R."/>
            <person name="Vision T.J."/>
            <person name="Zeng Q."/>
            <person name="Zolan M.E."/>
            <person name="Pukkila P.J."/>
        </authorList>
    </citation>
    <scope>NUCLEOTIDE SEQUENCE [LARGE SCALE GENOMIC DNA]</scope>
    <source>
        <strain evidence="4">Okayama-7 / 130 / ATCC MYA-4618 / FGSC 9003</strain>
    </source>
</reference>
<dbReference type="Gene3D" id="3.40.395.10">
    <property type="entry name" value="Adenoviral Proteinase, Chain A"/>
    <property type="match status" value="1"/>
</dbReference>